<sequence length="95" mass="11252">MEEFESFDQVLFESYHGVCKFVEKEKAKKLPSVLESRNKFKINYKLREAGKDVYDKKSSRMNEQLNRDEDTFFKENNSLGVAKDISSDRNYPGWL</sequence>
<dbReference type="KEGG" id="apr:Apre_0023"/>
<protein>
    <submittedName>
        <fullName evidence="1">Uncharacterized protein</fullName>
    </submittedName>
</protein>
<evidence type="ECO:0000313" key="2">
    <source>
        <dbReference type="Proteomes" id="UP000002294"/>
    </source>
</evidence>
<dbReference type="Proteomes" id="UP000002294">
    <property type="component" value="Chromosome"/>
</dbReference>
<keyword evidence="2" id="KW-1185">Reference proteome</keyword>
<dbReference type="AlphaFoldDB" id="C7RF17"/>
<accession>C7RF17</accession>
<proteinExistence type="predicted"/>
<dbReference type="HOGENOM" id="CLU_2366730_0_0_9"/>
<name>C7RF17_ANAPD</name>
<evidence type="ECO:0000313" key="1">
    <source>
        <dbReference type="EMBL" id="ACV28078.1"/>
    </source>
</evidence>
<organism evidence="1 2">
    <name type="scientific">Anaerococcus prevotii (strain ATCC 9321 / DSM 20548 / JCM 6508 / NCTC 11806 / PC1)</name>
    <name type="common">Peptostreptococcus prevotii</name>
    <name type="synonym">Peptococcus prevotii</name>
    <dbReference type="NCBI Taxonomy" id="525919"/>
    <lineage>
        <taxon>Bacteria</taxon>
        <taxon>Bacillati</taxon>
        <taxon>Bacillota</taxon>
        <taxon>Tissierellia</taxon>
        <taxon>Tissierellales</taxon>
        <taxon>Peptoniphilaceae</taxon>
        <taxon>Anaerococcus</taxon>
    </lineage>
</organism>
<gene>
    <name evidence="1" type="ordered locus">Apre_0023</name>
</gene>
<dbReference type="OrthoDB" id="9882592at2"/>
<dbReference type="EMBL" id="CP001708">
    <property type="protein sequence ID" value="ACV28078.1"/>
    <property type="molecule type" value="Genomic_DNA"/>
</dbReference>
<dbReference type="RefSeq" id="WP_012803497.1">
    <property type="nucleotide sequence ID" value="NC_013171.1"/>
</dbReference>
<reference evidence="1 2" key="1">
    <citation type="journal article" date="2009" name="Stand. Genomic Sci.">
        <title>Complete genome sequence of Anaerococcus prevotii type strain (PC1).</title>
        <authorList>
            <person name="Labutti K."/>
            <person name="Pukall R."/>
            <person name="Steenblock K."/>
            <person name="Glavina Del Rio T."/>
            <person name="Tice H."/>
            <person name="Copeland A."/>
            <person name="Cheng J.F."/>
            <person name="Lucas S."/>
            <person name="Chen F."/>
            <person name="Nolan M."/>
            <person name="Bruce D."/>
            <person name="Goodwin L."/>
            <person name="Pitluck S."/>
            <person name="Ivanova N."/>
            <person name="Mavromatis K."/>
            <person name="Ovchinnikova G."/>
            <person name="Pati A."/>
            <person name="Chen A."/>
            <person name="Palaniappan K."/>
            <person name="Land M."/>
            <person name="Hauser L."/>
            <person name="Chang Y.J."/>
            <person name="Jeffries C.D."/>
            <person name="Chain P."/>
            <person name="Saunders E."/>
            <person name="Brettin T."/>
            <person name="Detter J.C."/>
            <person name="Han C."/>
            <person name="Goker M."/>
            <person name="Bristow J."/>
            <person name="Eisen J.A."/>
            <person name="Markowitz V."/>
            <person name="Hugenholtz P."/>
            <person name="Kyrpides N.C."/>
            <person name="Klenk H.P."/>
            <person name="Lapidus A."/>
        </authorList>
    </citation>
    <scope>NUCLEOTIDE SEQUENCE [LARGE SCALE GENOMIC DNA]</scope>
    <source>
        <strain evidence="2">ATCC 9321 / DSM 20548 / JCM 6508 / NCTC 11806 / PC1</strain>
    </source>
</reference>